<sequence length="245" mass="25947">MTSYPELKNKIILITGANSGIGLAQATAFLQQGALVTGLDQNVDQMQLLGEKFPDFTYAQVDLTNLDELILALNSIEKLDILVNTAGILDDYQSIEQTSFEQWTKVLNTNVSTMFNVTKLVLAKINSDGVIINTASIAGMVAGGGGIAYTASKHAVIGFTKQLALDLAERGIRVNGIAPGCIDTPMNAKDFENGGLIASQVAKEVPIKRWAGADEVATVTLFLASAGASYLQGTIIPVDGGWLIK</sequence>
<dbReference type="InterPro" id="IPR020904">
    <property type="entry name" value="Sc_DH/Rdtase_CS"/>
</dbReference>
<dbReference type="CDD" id="cd05233">
    <property type="entry name" value="SDR_c"/>
    <property type="match status" value="1"/>
</dbReference>
<dbReference type="PRINTS" id="PR00080">
    <property type="entry name" value="SDRFAMILY"/>
</dbReference>
<evidence type="ECO:0000313" key="3">
    <source>
        <dbReference type="EMBL" id="KRN95181.1"/>
    </source>
</evidence>
<dbReference type="InterPro" id="IPR051122">
    <property type="entry name" value="SDR_DHRS6-like"/>
</dbReference>
<dbReference type="PRINTS" id="PR00081">
    <property type="entry name" value="GDHRDH"/>
</dbReference>
<evidence type="ECO:0000313" key="4">
    <source>
        <dbReference type="Proteomes" id="UP000051859"/>
    </source>
</evidence>
<dbReference type="PANTHER" id="PTHR43477:SF1">
    <property type="entry name" value="DIHYDROANTICAPSIN 7-DEHYDROGENASE"/>
    <property type="match status" value="1"/>
</dbReference>
<organism evidence="3 4">
    <name type="scientific">Pediococcus stilesii</name>
    <dbReference type="NCBI Taxonomy" id="331679"/>
    <lineage>
        <taxon>Bacteria</taxon>
        <taxon>Bacillati</taxon>
        <taxon>Bacillota</taxon>
        <taxon>Bacilli</taxon>
        <taxon>Lactobacillales</taxon>
        <taxon>Lactobacillaceae</taxon>
        <taxon>Pediococcus</taxon>
    </lineage>
</organism>
<proteinExistence type="inferred from homology"/>
<name>A0A0R2L8M0_9LACO</name>
<dbReference type="FunFam" id="3.40.50.720:FF:000084">
    <property type="entry name" value="Short-chain dehydrogenase reductase"/>
    <property type="match status" value="1"/>
</dbReference>
<dbReference type="Gene3D" id="3.40.50.720">
    <property type="entry name" value="NAD(P)-binding Rossmann-like Domain"/>
    <property type="match status" value="1"/>
</dbReference>
<dbReference type="InterPro" id="IPR002347">
    <property type="entry name" value="SDR_fam"/>
</dbReference>
<protein>
    <submittedName>
        <fullName evidence="3">3-ketoacyl-(Acyl-carrier-protein) reductase</fullName>
    </submittedName>
</protein>
<dbReference type="Proteomes" id="UP000051859">
    <property type="component" value="Unassembled WGS sequence"/>
</dbReference>
<comment type="caution">
    <text evidence="3">The sequence shown here is derived from an EMBL/GenBank/DDBJ whole genome shotgun (WGS) entry which is preliminary data.</text>
</comment>
<dbReference type="RefSeq" id="WP_057801164.1">
    <property type="nucleotide sequence ID" value="NZ_JQBX01000001.1"/>
</dbReference>
<dbReference type="SUPFAM" id="SSF51735">
    <property type="entry name" value="NAD(P)-binding Rossmann-fold domains"/>
    <property type="match status" value="1"/>
</dbReference>
<dbReference type="NCBIfam" id="NF005118">
    <property type="entry name" value="PRK06550.1"/>
    <property type="match status" value="1"/>
</dbReference>
<dbReference type="Pfam" id="PF13561">
    <property type="entry name" value="adh_short_C2"/>
    <property type="match status" value="1"/>
</dbReference>
<reference evidence="3 4" key="1">
    <citation type="journal article" date="2015" name="Genome Announc.">
        <title>Expanding the biotechnology potential of lactobacilli through comparative genomics of 213 strains and associated genera.</title>
        <authorList>
            <person name="Sun Z."/>
            <person name="Harris H.M."/>
            <person name="McCann A."/>
            <person name="Guo C."/>
            <person name="Argimon S."/>
            <person name="Zhang W."/>
            <person name="Yang X."/>
            <person name="Jeffery I.B."/>
            <person name="Cooney J.C."/>
            <person name="Kagawa T.F."/>
            <person name="Liu W."/>
            <person name="Song Y."/>
            <person name="Salvetti E."/>
            <person name="Wrobel A."/>
            <person name="Rasinkangas P."/>
            <person name="Parkhill J."/>
            <person name="Rea M.C."/>
            <person name="O'Sullivan O."/>
            <person name="Ritari J."/>
            <person name="Douillard F.P."/>
            <person name="Paul Ross R."/>
            <person name="Yang R."/>
            <person name="Briner A.E."/>
            <person name="Felis G.E."/>
            <person name="de Vos W.M."/>
            <person name="Barrangou R."/>
            <person name="Klaenhammer T.R."/>
            <person name="Caufield P.W."/>
            <person name="Cui Y."/>
            <person name="Zhang H."/>
            <person name="O'Toole P.W."/>
        </authorList>
    </citation>
    <scope>NUCLEOTIDE SEQUENCE [LARGE SCALE GENOMIC DNA]</scope>
    <source>
        <strain evidence="3 4">DSM 18001</strain>
    </source>
</reference>
<dbReference type="PANTHER" id="PTHR43477">
    <property type="entry name" value="DIHYDROANTICAPSIN 7-DEHYDROGENASE"/>
    <property type="match status" value="1"/>
</dbReference>
<dbReference type="AlphaFoldDB" id="A0A0R2L8M0"/>
<evidence type="ECO:0000256" key="2">
    <source>
        <dbReference type="ARBA" id="ARBA00023002"/>
    </source>
</evidence>
<evidence type="ECO:0000256" key="1">
    <source>
        <dbReference type="ARBA" id="ARBA00006484"/>
    </source>
</evidence>
<dbReference type="STRING" id="331679.IV81_GL000063"/>
<dbReference type="GO" id="GO:0016491">
    <property type="term" value="F:oxidoreductase activity"/>
    <property type="evidence" value="ECO:0007669"/>
    <property type="project" value="UniProtKB-KW"/>
</dbReference>
<dbReference type="InterPro" id="IPR036291">
    <property type="entry name" value="NAD(P)-bd_dom_sf"/>
</dbReference>
<keyword evidence="4" id="KW-1185">Reference proteome</keyword>
<dbReference type="GO" id="GO:0008206">
    <property type="term" value="P:bile acid metabolic process"/>
    <property type="evidence" value="ECO:0007669"/>
    <property type="project" value="UniProtKB-ARBA"/>
</dbReference>
<dbReference type="EMBL" id="JQBX01000001">
    <property type="protein sequence ID" value="KRN95181.1"/>
    <property type="molecule type" value="Genomic_DNA"/>
</dbReference>
<gene>
    <name evidence="3" type="ORF">IV81_GL000063</name>
</gene>
<dbReference type="PATRIC" id="fig|331679.3.peg.64"/>
<accession>A0A0R2L8M0</accession>
<keyword evidence="2" id="KW-0560">Oxidoreductase</keyword>
<dbReference type="PROSITE" id="PS00061">
    <property type="entry name" value="ADH_SHORT"/>
    <property type="match status" value="1"/>
</dbReference>
<comment type="similarity">
    <text evidence="1">Belongs to the short-chain dehydrogenases/reductases (SDR) family.</text>
</comment>